<dbReference type="InterPro" id="IPR006691">
    <property type="entry name" value="GyrA/parC_rep"/>
</dbReference>
<protein>
    <submittedName>
        <fullName evidence="1">DNA topoisomerase IV subunit A</fullName>
        <ecNumber evidence="1">5.99.1.-</ecNumber>
    </submittedName>
</protein>
<dbReference type="Proteomes" id="UP000754644">
    <property type="component" value="Unassembled WGS sequence"/>
</dbReference>
<dbReference type="GO" id="GO:0003677">
    <property type="term" value="F:DNA binding"/>
    <property type="evidence" value="ECO:0007669"/>
    <property type="project" value="InterPro"/>
</dbReference>
<proteinExistence type="predicted"/>
<evidence type="ECO:0000313" key="1">
    <source>
        <dbReference type="EMBL" id="NQV64855.1"/>
    </source>
</evidence>
<evidence type="ECO:0000313" key="2">
    <source>
        <dbReference type="Proteomes" id="UP000754644"/>
    </source>
</evidence>
<name>A0A972VYV4_9GAMM</name>
<dbReference type="InterPro" id="IPR035516">
    <property type="entry name" value="Gyrase/topoIV_suA_C"/>
</dbReference>
<dbReference type="GO" id="GO:0005524">
    <property type="term" value="F:ATP binding"/>
    <property type="evidence" value="ECO:0007669"/>
    <property type="project" value="InterPro"/>
</dbReference>
<dbReference type="AlphaFoldDB" id="A0A972VYV4"/>
<dbReference type="EC" id="5.99.1.-" evidence="1"/>
<dbReference type="GO" id="GO:0003916">
    <property type="term" value="F:DNA topoisomerase activity"/>
    <property type="evidence" value="ECO:0007669"/>
    <property type="project" value="InterPro"/>
</dbReference>
<feature type="non-terminal residue" evidence="1">
    <location>
        <position position="1"/>
    </location>
</feature>
<dbReference type="GO" id="GO:0006265">
    <property type="term" value="P:DNA topological change"/>
    <property type="evidence" value="ECO:0007669"/>
    <property type="project" value="InterPro"/>
</dbReference>
<dbReference type="SUPFAM" id="SSF101904">
    <property type="entry name" value="GyrA/ParC C-terminal domain-like"/>
    <property type="match status" value="1"/>
</dbReference>
<organism evidence="1 2">
    <name type="scientific">SAR86 cluster bacterium</name>
    <dbReference type="NCBI Taxonomy" id="2030880"/>
    <lineage>
        <taxon>Bacteria</taxon>
        <taxon>Pseudomonadati</taxon>
        <taxon>Pseudomonadota</taxon>
        <taxon>Gammaproteobacteria</taxon>
        <taxon>SAR86 cluster</taxon>
    </lineage>
</organism>
<accession>A0A972VYV4</accession>
<dbReference type="EMBL" id="JABMOJ010000214">
    <property type="protein sequence ID" value="NQV64855.1"/>
    <property type="molecule type" value="Genomic_DNA"/>
</dbReference>
<reference evidence="1" key="1">
    <citation type="submission" date="2020-05" db="EMBL/GenBank/DDBJ databases">
        <title>Sulfur intermediates as new biogeochemical hubs in an aquatic model microbial ecosystem.</title>
        <authorList>
            <person name="Vigneron A."/>
        </authorList>
    </citation>
    <scope>NUCLEOTIDE SEQUENCE</scope>
    <source>
        <strain evidence="1">Bin.250</strain>
    </source>
</reference>
<dbReference type="Gene3D" id="2.120.10.90">
    <property type="entry name" value="DNA gyrase/topoisomerase IV, subunit A, C-terminal"/>
    <property type="match status" value="1"/>
</dbReference>
<sequence>DYVAAVSNEGRLLIFPISELPVLARGKGVKIMNIPKALLAERLEFMAYLLVLTANDTLVVHSGKRHINLKFADLEHYRGERARRGLKLPRGFQKVDSVELLKMT</sequence>
<comment type="caution">
    <text evidence="1">The sequence shown here is derived from an EMBL/GenBank/DDBJ whole genome shotgun (WGS) entry which is preliminary data.</text>
</comment>
<dbReference type="Pfam" id="PF03989">
    <property type="entry name" value="DNA_gyraseA_C"/>
    <property type="match status" value="1"/>
</dbReference>
<keyword evidence="1" id="KW-0413">Isomerase</keyword>
<gene>
    <name evidence="1" type="ORF">HQ497_05760</name>
</gene>